<evidence type="ECO:0000313" key="4">
    <source>
        <dbReference type="WBParaSite" id="ALUE_0001172101-mRNA-1"/>
    </source>
</evidence>
<evidence type="ECO:0000256" key="1">
    <source>
        <dbReference type="SAM" id="SignalP"/>
    </source>
</evidence>
<keyword evidence="1" id="KW-0732">Signal</keyword>
<accession>A0A0M3I4J4</accession>
<reference evidence="4" key="1">
    <citation type="submission" date="2017-02" db="UniProtKB">
        <authorList>
            <consortium name="WormBaseParasite"/>
        </authorList>
    </citation>
    <scope>IDENTIFICATION</scope>
</reference>
<evidence type="ECO:0000313" key="3">
    <source>
        <dbReference type="Proteomes" id="UP000036681"/>
    </source>
</evidence>
<protein>
    <submittedName>
        <fullName evidence="4">Ground-like domain-containing protein</fullName>
    </submittedName>
</protein>
<feature type="signal peptide" evidence="1">
    <location>
        <begin position="1"/>
        <end position="15"/>
    </location>
</feature>
<sequence length="328" mass="36634">MFIWMLLVCAHQVCAHYYGARCLCPPQLQPPIPPHRPCPPPIPCPPLPPPCPPIPGVPRVHPSYSTPVLSPPPLQGRSYGYALPQPYSYYLRENELSNLEKQIKTIEFADEKAHTSPFDTVDVTPVKSTETAPRTRIVPSHVPHIYTPLSESSAYPLNYVGSIGLPPSLPGGCVPGYVTGSHVQPPSYHIPVPQPAIPQHQFPSPIHAPLNDCCIRCGTRCNYRSRRNLRNYDDKMENATHIETKCTDEKLHDIMTNAIKENAESSKREIQKLAEEAFSGDFHVICSSEDFTYITRSSRFCQANNENLSCYAFQTASIYNSIAEDNIK</sequence>
<dbReference type="AlphaFoldDB" id="A0A0M3I4J4"/>
<keyword evidence="3" id="KW-1185">Reference proteome</keyword>
<evidence type="ECO:0000259" key="2">
    <source>
        <dbReference type="Pfam" id="PF04155"/>
    </source>
</evidence>
<dbReference type="Proteomes" id="UP000036681">
    <property type="component" value="Unplaced"/>
</dbReference>
<feature type="domain" description="Ground-like" evidence="2">
    <location>
        <begin position="244"/>
        <end position="313"/>
    </location>
</feature>
<feature type="chain" id="PRO_5012859254" evidence="1">
    <location>
        <begin position="16"/>
        <end position="328"/>
    </location>
</feature>
<dbReference type="WBParaSite" id="ALUE_0001172101-mRNA-1">
    <property type="protein sequence ID" value="ALUE_0001172101-mRNA-1"/>
    <property type="gene ID" value="ALUE_0001172101"/>
</dbReference>
<dbReference type="Pfam" id="PF04155">
    <property type="entry name" value="Ground-like"/>
    <property type="match status" value="1"/>
</dbReference>
<name>A0A0M3I4J4_ASCLU</name>
<proteinExistence type="predicted"/>
<organism evidence="3 4">
    <name type="scientific">Ascaris lumbricoides</name>
    <name type="common">Giant roundworm</name>
    <dbReference type="NCBI Taxonomy" id="6252"/>
    <lineage>
        <taxon>Eukaryota</taxon>
        <taxon>Metazoa</taxon>
        <taxon>Ecdysozoa</taxon>
        <taxon>Nematoda</taxon>
        <taxon>Chromadorea</taxon>
        <taxon>Rhabditida</taxon>
        <taxon>Spirurina</taxon>
        <taxon>Ascaridomorpha</taxon>
        <taxon>Ascaridoidea</taxon>
        <taxon>Ascarididae</taxon>
        <taxon>Ascaris</taxon>
    </lineage>
</organism>
<dbReference type="InterPro" id="IPR007284">
    <property type="entry name" value="Ground-like_dom"/>
</dbReference>